<dbReference type="SUPFAM" id="SSF57997">
    <property type="entry name" value="Tropomyosin"/>
    <property type="match status" value="1"/>
</dbReference>
<comment type="function">
    <text evidence="1">Tropomyosin, in association with the troponin complex, plays a central role in the calcium dependent regulation of muscle contraction.</text>
</comment>
<evidence type="ECO:0000256" key="1">
    <source>
        <dbReference type="ARBA" id="ARBA00002987"/>
    </source>
</evidence>
<feature type="region of interest" description="Disordered" evidence="5">
    <location>
        <begin position="65"/>
        <end position="88"/>
    </location>
</feature>
<feature type="compositionally biased region" description="Polar residues" evidence="5">
    <location>
        <begin position="65"/>
        <end position="74"/>
    </location>
</feature>
<keyword evidence="3" id="KW-0677">Repeat</keyword>
<dbReference type="AlphaFoldDB" id="A0A0X3PQI7"/>
<evidence type="ECO:0000256" key="4">
    <source>
        <dbReference type="ARBA" id="ARBA00023054"/>
    </source>
</evidence>
<feature type="compositionally biased region" description="Basic and acidic residues" evidence="5">
    <location>
        <begin position="75"/>
        <end position="88"/>
    </location>
</feature>
<dbReference type="Gene3D" id="1.20.5.170">
    <property type="match status" value="1"/>
</dbReference>
<protein>
    <submittedName>
        <fullName evidence="6">Tropomyosin A</fullName>
    </submittedName>
</protein>
<comment type="similarity">
    <text evidence="2">Belongs to the tropomyosin family.</text>
</comment>
<proteinExistence type="inferred from homology"/>
<dbReference type="PRINTS" id="PR00194">
    <property type="entry name" value="TROPOMYOSIN"/>
</dbReference>
<evidence type="ECO:0000256" key="3">
    <source>
        <dbReference type="ARBA" id="ARBA00022737"/>
    </source>
</evidence>
<reference evidence="6" key="1">
    <citation type="submission" date="2016-01" db="EMBL/GenBank/DDBJ databases">
        <title>Reference transcriptome for the parasite Schistocephalus solidus: insights into the molecular evolution of parasitism.</title>
        <authorList>
            <person name="Hebert F.O."/>
            <person name="Grambauer S."/>
            <person name="Barber I."/>
            <person name="Landry C.R."/>
            <person name="Aubin-Horth N."/>
        </authorList>
    </citation>
    <scope>NUCLEOTIDE SEQUENCE</scope>
</reference>
<keyword evidence="4" id="KW-0175">Coiled coil</keyword>
<dbReference type="InterPro" id="IPR000533">
    <property type="entry name" value="Tropomyosin"/>
</dbReference>
<gene>
    <name evidence="6" type="primary">TPM</name>
    <name evidence="6" type="ORF">TR165516</name>
</gene>
<dbReference type="PANTHER" id="PTHR19269">
    <property type="entry name" value="TROPOMYOSIN"/>
    <property type="match status" value="1"/>
</dbReference>
<evidence type="ECO:0000256" key="5">
    <source>
        <dbReference type="SAM" id="MobiDB-lite"/>
    </source>
</evidence>
<evidence type="ECO:0000256" key="2">
    <source>
        <dbReference type="ARBA" id="ARBA00009036"/>
    </source>
</evidence>
<evidence type="ECO:0000313" key="6">
    <source>
        <dbReference type="EMBL" id="JAP54213.1"/>
    </source>
</evidence>
<organism evidence="6">
    <name type="scientific">Schistocephalus solidus</name>
    <name type="common">Tapeworm</name>
    <dbReference type="NCBI Taxonomy" id="70667"/>
    <lineage>
        <taxon>Eukaryota</taxon>
        <taxon>Metazoa</taxon>
        <taxon>Spiralia</taxon>
        <taxon>Lophotrochozoa</taxon>
        <taxon>Platyhelminthes</taxon>
        <taxon>Cestoda</taxon>
        <taxon>Eucestoda</taxon>
        <taxon>Diphyllobothriidea</taxon>
        <taxon>Diphyllobothriidae</taxon>
        <taxon>Schistocephalus</taxon>
    </lineage>
</organism>
<accession>A0A0X3PQI7</accession>
<dbReference type="EMBL" id="GEEE01009012">
    <property type="protein sequence ID" value="JAP54213.1"/>
    <property type="molecule type" value="Transcribed_RNA"/>
</dbReference>
<name>A0A0X3PQI7_SCHSO</name>
<dbReference type="Pfam" id="PF00261">
    <property type="entry name" value="Tropomyosin"/>
    <property type="match status" value="1"/>
</dbReference>
<sequence>MGGPHVVDCVKAKIDALKKEQDRLEQELITKTDDIKIEIRAKEAAEAEVAAMTRRIRLLEEDFEQSSGRLTETSTKLEDASKAAEESESARYRLNNQLSADEQQIEELEAAIHAASLATEEAQRNYEETVRRIAVAEKNLEGTQKHAELLEARSIELEERLRVIASELKQKEITRDKNMELEEFYSKQRSLLTEQLNEVSHLIGGRDIPSCCLFKPRIFFGIIIHCGPCSNLRAKLSS</sequence>